<keyword evidence="2" id="KW-1185">Reference proteome</keyword>
<name>A0A5N6ZTV4_9EURO</name>
<reference evidence="1 2" key="1">
    <citation type="submission" date="2019-04" db="EMBL/GenBank/DDBJ databases">
        <title>Friends and foes A comparative genomics studyof 23 Aspergillus species from section Flavi.</title>
        <authorList>
            <consortium name="DOE Joint Genome Institute"/>
            <person name="Kjaerbolling I."/>
            <person name="Vesth T."/>
            <person name="Frisvad J.C."/>
            <person name="Nybo J.L."/>
            <person name="Theobald S."/>
            <person name="Kildgaard S."/>
            <person name="Isbrandt T."/>
            <person name="Kuo A."/>
            <person name="Sato A."/>
            <person name="Lyhne E.K."/>
            <person name="Kogle M.E."/>
            <person name="Wiebenga A."/>
            <person name="Kun R.S."/>
            <person name="Lubbers R.J."/>
            <person name="Makela M.R."/>
            <person name="Barry K."/>
            <person name="Chovatia M."/>
            <person name="Clum A."/>
            <person name="Daum C."/>
            <person name="Haridas S."/>
            <person name="He G."/>
            <person name="LaButti K."/>
            <person name="Lipzen A."/>
            <person name="Mondo S."/>
            <person name="Riley R."/>
            <person name="Salamov A."/>
            <person name="Simmons B.A."/>
            <person name="Magnuson J.K."/>
            <person name="Henrissat B."/>
            <person name="Mortensen U.H."/>
            <person name="Larsen T.O."/>
            <person name="Devries R.P."/>
            <person name="Grigoriev I.V."/>
            <person name="Machida M."/>
            <person name="Baker S.E."/>
            <person name="Andersen M.R."/>
        </authorList>
    </citation>
    <scope>NUCLEOTIDE SEQUENCE [LARGE SCALE GENOMIC DNA]</scope>
    <source>
        <strain evidence="1 2">CBS 763.97</strain>
    </source>
</reference>
<dbReference type="PANTHER" id="PTHR37574:SF1">
    <property type="entry name" value="LIPASE B"/>
    <property type="match status" value="1"/>
</dbReference>
<evidence type="ECO:0008006" key="3">
    <source>
        <dbReference type="Google" id="ProtNLM"/>
    </source>
</evidence>
<gene>
    <name evidence="1" type="ORF">BDV27DRAFT_161301</name>
</gene>
<dbReference type="InterPro" id="IPR029058">
    <property type="entry name" value="AB_hydrolase_fold"/>
</dbReference>
<dbReference type="Gene3D" id="3.40.50.1820">
    <property type="entry name" value="alpha/beta hydrolase"/>
    <property type="match status" value="1"/>
</dbReference>
<dbReference type="InterPro" id="IPR053228">
    <property type="entry name" value="Stereospecific_Lipase"/>
</dbReference>
<dbReference type="OrthoDB" id="4605274at2759"/>
<dbReference type="GeneID" id="43657651"/>
<dbReference type="Proteomes" id="UP000326268">
    <property type="component" value="Unassembled WGS sequence"/>
</dbReference>
<proteinExistence type="predicted"/>
<dbReference type="EMBL" id="ML737758">
    <property type="protein sequence ID" value="KAE8360835.1"/>
    <property type="molecule type" value="Genomic_DNA"/>
</dbReference>
<dbReference type="PANTHER" id="PTHR37574">
    <property type="entry name" value="LIPASE B"/>
    <property type="match status" value="1"/>
</dbReference>
<sequence length="293" mass="32299">MPGWLRHIDLNSIHRNNPSSENLSIYPYKAKNDAPYSIAEHTLRAAIHIPRSFSHKQDKKIPVLLVPGTAVPAVIVFYFNFGKLSRALPESELVAYALNYVSALTSSKIAVISWSQSALDIQWALKYWPSTRNVVSDFIAISPDFHGIILKWLACLLLDKLACTPSIWQQGWDANFIQVLRSKGGDSAYVPTTTIYSSFDKVVRPLSGENASARLLDHKGAGVSNNQLQTICANMTAGGLYTHEGVLYNPLAWALTVDALRHDGPGNITRIDTQKVCEPVLPPYLELADMLGG</sequence>
<evidence type="ECO:0000313" key="1">
    <source>
        <dbReference type="EMBL" id="KAE8360835.1"/>
    </source>
</evidence>
<organism evidence="1 2">
    <name type="scientific">Aspergillus caelatus</name>
    <dbReference type="NCBI Taxonomy" id="61420"/>
    <lineage>
        <taxon>Eukaryota</taxon>
        <taxon>Fungi</taxon>
        <taxon>Dikarya</taxon>
        <taxon>Ascomycota</taxon>
        <taxon>Pezizomycotina</taxon>
        <taxon>Eurotiomycetes</taxon>
        <taxon>Eurotiomycetidae</taxon>
        <taxon>Eurotiales</taxon>
        <taxon>Aspergillaceae</taxon>
        <taxon>Aspergillus</taxon>
        <taxon>Aspergillus subgen. Circumdati</taxon>
    </lineage>
</organism>
<dbReference type="SUPFAM" id="SSF53474">
    <property type="entry name" value="alpha/beta-Hydrolases"/>
    <property type="match status" value="1"/>
</dbReference>
<evidence type="ECO:0000313" key="2">
    <source>
        <dbReference type="Proteomes" id="UP000326268"/>
    </source>
</evidence>
<accession>A0A5N6ZTV4</accession>
<dbReference type="RefSeq" id="XP_031923916.1">
    <property type="nucleotide sequence ID" value="XM_032073205.1"/>
</dbReference>
<dbReference type="AlphaFoldDB" id="A0A5N6ZTV4"/>
<protein>
    <recommendedName>
        <fullName evidence="3">Alpha/Beta hydrolase protein</fullName>
    </recommendedName>
</protein>